<keyword evidence="13" id="KW-1185">Reference proteome</keyword>
<dbReference type="GO" id="GO:0006312">
    <property type="term" value="P:mitotic recombination"/>
    <property type="evidence" value="ECO:0007669"/>
    <property type="project" value="TreeGrafter"/>
</dbReference>
<dbReference type="Gene3D" id="1.10.1420.10">
    <property type="match status" value="2"/>
</dbReference>
<dbReference type="Pfam" id="PF00488">
    <property type="entry name" value="MutS_V"/>
    <property type="match status" value="1"/>
</dbReference>
<dbReference type="InterPro" id="IPR007696">
    <property type="entry name" value="DNA_mismatch_repair_MutS_core"/>
</dbReference>
<comment type="subunit">
    <text evidence="8">Heterodimer consisting of MSH2-MSH3 (MutS beta). Forms a ternary complex with MutL alpha (MLH1-PMS1).</text>
</comment>
<dbReference type="PROSITE" id="PS00486">
    <property type="entry name" value="DNA_MISMATCH_REPAIR_2"/>
    <property type="match status" value="1"/>
</dbReference>
<evidence type="ECO:0000256" key="4">
    <source>
        <dbReference type="ARBA" id="ARBA00022840"/>
    </source>
</evidence>
<dbReference type="SUPFAM" id="SSF55271">
    <property type="entry name" value="DNA repair protein MutS, domain I"/>
    <property type="match status" value="1"/>
</dbReference>
<evidence type="ECO:0000256" key="3">
    <source>
        <dbReference type="ARBA" id="ARBA00022763"/>
    </source>
</evidence>
<comment type="similarity">
    <text evidence="1">Belongs to the DNA mismatch repair MutS family. MSH3 subfamily.</text>
</comment>
<dbReference type="SUPFAM" id="SSF52540">
    <property type="entry name" value="P-loop containing nucleoside triphosphate hydrolases"/>
    <property type="match status" value="1"/>
</dbReference>
<evidence type="ECO:0000256" key="2">
    <source>
        <dbReference type="ARBA" id="ARBA00022741"/>
    </source>
</evidence>
<dbReference type="FunFam" id="3.40.1170.10:FF:000004">
    <property type="entry name" value="DNA mismatch repair protein"/>
    <property type="match status" value="1"/>
</dbReference>
<dbReference type="GO" id="GO:0005524">
    <property type="term" value="F:ATP binding"/>
    <property type="evidence" value="ECO:0007669"/>
    <property type="project" value="UniProtKB-UniRule"/>
</dbReference>
<feature type="compositionally biased region" description="Basic and acidic residues" evidence="10">
    <location>
        <begin position="150"/>
        <end position="160"/>
    </location>
</feature>
<dbReference type="InterPro" id="IPR007860">
    <property type="entry name" value="DNA_mmatch_repair_MutS_con_dom"/>
</dbReference>
<name>A0A4Y7TPT4_COPMI</name>
<evidence type="ECO:0000256" key="9">
    <source>
        <dbReference type="PIRNR" id="PIRNR037677"/>
    </source>
</evidence>
<dbReference type="PANTHER" id="PTHR11361">
    <property type="entry name" value="DNA MISMATCH REPAIR PROTEIN MUTS FAMILY MEMBER"/>
    <property type="match status" value="1"/>
</dbReference>
<dbReference type="Proteomes" id="UP000298030">
    <property type="component" value="Unassembled WGS sequence"/>
</dbReference>
<reference evidence="12 13" key="1">
    <citation type="journal article" date="2019" name="Nat. Ecol. Evol.">
        <title>Megaphylogeny resolves global patterns of mushroom evolution.</title>
        <authorList>
            <person name="Varga T."/>
            <person name="Krizsan K."/>
            <person name="Foldi C."/>
            <person name="Dima B."/>
            <person name="Sanchez-Garcia M."/>
            <person name="Sanchez-Ramirez S."/>
            <person name="Szollosi G.J."/>
            <person name="Szarkandi J.G."/>
            <person name="Papp V."/>
            <person name="Albert L."/>
            <person name="Andreopoulos W."/>
            <person name="Angelini C."/>
            <person name="Antonin V."/>
            <person name="Barry K.W."/>
            <person name="Bougher N.L."/>
            <person name="Buchanan P."/>
            <person name="Buyck B."/>
            <person name="Bense V."/>
            <person name="Catcheside P."/>
            <person name="Chovatia M."/>
            <person name="Cooper J."/>
            <person name="Damon W."/>
            <person name="Desjardin D."/>
            <person name="Finy P."/>
            <person name="Geml J."/>
            <person name="Haridas S."/>
            <person name="Hughes K."/>
            <person name="Justo A."/>
            <person name="Karasinski D."/>
            <person name="Kautmanova I."/>
            <person name="Kiss B."/>
            <person name="Kocsube S."/>
            <person name="Kotiranta H."/>
            <person name="LaButti K.M."/>
            <person name="Lechner B.E."/>
            <person name="Liimatainen K."/>
            <person name="Lipzen A."/>
            <person name="Lukacs Z."/>
            <person name="Mihaltcheva S."/>
            <person name="Morgado L.N."/>
            <person name="Niskanen T."/>
            <person name="Noordeloos M.E."/>
            <person name="Ohm R.A."/>
            <person name="Ortiz-Santana B."/>
            <person name="Ovrebo C."/>
            <person name="Racz N."/>
            <person name="Riley R."/>
            <person name="Savchenko A."/>
            <person name="Shiryaev A."/>
            <person name="Soop K."/>
            <person name="Spirin V."/>
            <person name="Szebenyi C."/>
            <person name="Tomsovsky M."/>
            <person name="Tulloss R.E."/>
            <person name="Uehling J."/>
            <person name="Grigoriev I.V."/>
            <person name="Vagvolgyi C."/>
            <person name="Papp T."/>
            <person name="Martin F.M."/>
            <person name="Miettinen O."/>
            <person name="Hibbett D.S."/>
            <person name="Nagy L.G."/>
        </authorList>
    </citation>
    <scope>NUCLEOTIDE SEQUENCE [LARGE SCALE GENOMIC DNA]</scope>
    <source>
        <strain evidence="12 13">FP101781</strain>
    </source>
</reference>
<dbReference type="SUPFAM" id="SSF48334">
    <property type="entry name" value="DNA repair protein MutS, domain III"/>
    <property type="match status" value="1"/>
</dbReference>
<dbReference type="PIRSF" id="PIRSF037677">
    <property type="entry name" value="DNA_mis_repair_Msh6"/>
    <property type="match status" value="1"/>
</dbReference>
<evidence type="ECO:0000259" key="11">
    <source>
        <dbReference type="PROSITE" id="PS00486"/>
    </source>
</evidence>
<dbReference type="GO" id="GO:0005634">
    <property type="term" value="C:nucleus"/>
    <property type="evidence" value="ECO:0007669"/>
    <property type="project" value="TreeGrafter"/>
</dbReference>
<dbReference type="Gene3D" id="3.40.1170.10">
    <property type="entry name" value="DNA repair protein MutS, domain I"/>
    <property type="match status" value="1"/>
</dbReference>
<evidence type="ECO:0000256" key="5">
    <source>
        <dbReference type="ARBA" id="ARBA00023125"/>
    </source>
</evidence>
<organism evidence="12 13">
    <name type="scientific">Coprinellus micaceus</name>
    <name type="common">Glistening ink-cap mushroom</name>
    <name type="synonym">Coprinus micaceus</name>
    <dbReference type="NCBI Taxonomy" id="71717"/>
    <lineage>
        <taxon>Eukaryota</taxon>
        <taxon>Fungi</taxon>
        <taxon>Dikarya</taxon>
        <taxon>Basidiomycota</taxon>
        <taxon>Agaricomycotina</taxon>
        <taxon>Agaricomycetes</taxon>
        <taxon>Agaricomycetidae</taxon>
        <taxon>Agaricales</taxon>
        <taxon>Agaricineae</taxon>
        <taxon>Psathyrellaceae</taxon>
        <taxon>Coprinellus</taxon>
    </lineage>
</organism>
<dbReference type="OrthoDB" id="121051at2759"/>
<dbReference type="InterPro" id="IPR045076">
    <property type="entry name" value="MutS"/>
</dbReference>
<dbReference type="GO" id="GO:0140664">
    <property type="term" value="F:ATP-dependent DNA damage sensor activity"/>
    <property type="evidence" value="ECO:0007669"/>
    <property type="project" value="InterPro"/>
</dbReference>
<dbReference type="STRING" id="71717.A0A4Y7TPT4"/>
<evidence type="ECO:0000256" key="6">
    <source>
        <dbReference type="ARBA" id="ARBA00023204"/>
    </source>
</evidence>
<dbReference type="Pfam" id="PF05192">
    <property type="entry name" value="MutS_III"/>
    <property type="match status" value="1"/>
</dbReference>
<sequence>MSQRKQAHISSFFTQSQRTSTSKRRAPAAFPVDLTSGGSDSEPTPPPSKRQKTTEAESSSPRGLAQPVVVGPVLRKYGYIRGDASETTPKTVAQQARHEQFKKRLLLDDRALLPNPPTFGVGGIGADDNTLDPLDATHESESEADQESDDQFKELQERFANRGRKGKQPAASPKKRTKKVVEVGPSGQAYTPLELQIRQLKADNPGTVLMVEVGYKFKFFGDDAKVAEKELGMVSFQDRNFLVASIPTHRRDVHLKKLLAQGYRVGIVNQIETAALKKIGDNKSGPFERQLTKLYTAATYVDDLNSVDDLERYTPPPFMCLVEYSKENDPQNALISLLSICPTTGDVVWDEFSDTAMRIELETRLAHVQPSEILLPKEGLSSPTAKMLAELSGPSAAARRIRIEHFSRQMTYSAAFERVSAFFTDKNKFVAASESFRSGKLMAEITDFPKGVLVALAHAIKHLSMFGIADALLETRFFSRFASRAHMLLAANTLTNLEIYRNETDHSVNGSLIWILDRTKTKFGARQLRSWVGRPLTDKRLLQERVDAVEEIIESGSEKLLTLRETLKGLPDLAKGLTRVQYGQCTPQELATLLIAFNKIGTAFDLERFDTVEDVGFRSPLLNQIIFSLPRIKEPVQGLAKEIHLKKAANGELEAIWTDFDKYPEIAEAEMSIQCIEVELIAELKSVRKQLRMPALQWTTWGTDDYLVEVKKKEKRPIPDTWVLHSATRTLARYHTPAVRDKIQEKAQFLERLQAAASSAFKSFLKDISANYYNVLREAVNKLAIADCLLSLAHVALQKDYVKPEFVDDDVLEIQEGRHPMVEALRSDPYIPNSVQLGEGSPRSKAITGPNMGGKSSCVRMIALIVIMAQIGSYVPAASVRMKLIDSVLTRMGASDDIAHGRSTFMVEMSETSEIMAAATENSLVILDELGRGTSTFDGMAIADAVLRHLMEQKHCKTLFITHYPMVASELEKTYPDELQNLHMKYEATDTRLDGSRAITFLFQLTSGLAPESFGVECGRLAGLPKALLQVAADRSDQMRQEVTARVKRNKTRKAKQLISQILVAQADPSLCLKELKALATSIQNPIGPTPAHI</sequence>
<dbReference type="NCBIfam" id="NF003810">
    <property type="entry name" value="PRK05399.1"/>
    <property type="match status" value="1"/>
</dbReference>
<keyword evidence="4 9" id="KW-0067">ATP-binding</keyword>
<dbReference type="SMART" id="SM00534">
    <property type="entry name" value="MUTSac"/>
    <property type="match status" value="1"/>
</dbReference>
<evidence type="ECO:0000256" key="8">
    <source>
        <dbReference type="ARBA" id="ARBA00025902"/>
    </source>
</evidence>
<dbReference type="SMART" id="SM00533">
    <property type="entry name" value="MUTSd"/>
    <property type="match status" value="1"/>
</dbReference>
<keyword evidence="2 9" id="KW-0547">Nucleotide-binding</keyword>
<dbReference type="InterPro" id="IPR016151">
    <property type="entry name" value="DNA_mismatch_repair_MutS_N"/>
</dbReference>
<feature type="compositionally biased region" description="Basic residues" evidence="10">
    <location>
        <begin position="161"/>
        <end position="178"/>
    </location>
</feature>
<evidence type="ECO:0000256" key="7">
    <source>
        <dbReference type="ARBA" id="ARBA00025373"/>
    </source>
</evidence>
<dbReference type="Pfam" id="PF01624">
    <property type="entry name" value="MutS_I"/>
    <property type="match status" value="1"/>
</dbReference>
<dbReference type="Gene3D" id="3.40.50.300">
    <property type="entry name" value="P-loop containing nucleotide triphosphate hydrolases"/>
    <property type="match status" value="1"/>
</dbReference>
<dbReference type="InterPro" id="IPR000432">
    <property type="entry name" value="DNA_mismatch_repair_MutS_C"/>
</dbReference>
<evidence type="ECO:0000313" key="12">
    <source>
        <dbReference type="EMBL" id="TEB36205.1"/>
    </source>
</evidence>
<dbReference type="GO" id="GO:0006298">
    <property type="term" value="P:mismatch repair"/>
    <property type="evidence" value="ECO:0007669"/>
    <property type="project" value="InterPro"/>
</dbReference>
<dbReference type="InterPro" id="IPR036187">
    <property type="entry name" value="DNA_mismatch_repair_MutS_sf"/>
</dbReference>
<dbReference type="InterPro" id="IPR007695">
    <property type="entry name" value="DNA_mismatch_repair_MutS-lik_N"/>
</dbReference>
<evidence type="ECO:0000313" key="13">
    <source>
        <dbReference type="Proteomes" id="UP000298030"/>
    </source>
</evidence>
<keyword evidence="6 9" id="KW-0234">DNA repair</keyword>
<dbReference type="Gene3D" id="3.30.420.110">
    <property type="entry name" value="MutS, connector domain"/>
    <property type="match status" value="1"/>
</dbReference>
<feature type="domain" description="DNA mismatch repair proteins mutS family" evidence="11">
    <location>
        <begin position="923"/>
        <end position="939"/>
    </location>
</feature>
<evidence type="ECO:0000256" key="1">
    <source>
        <dbReference type="ARBA" id="ARBA00007094"/>
    </source>
</evidence>
<accession>A0A4Y7TPT4</accession>
<feature type="compositionally biased region" description="Low complexity" evidence="10">
    <location>
        <begin position="10"/>
        <end position="20"/>
    </location>
</feature>
<dbReference type="GO" id="GO:0030983">
    <property type="term" value="F:mismatched DNA binding"/>
    <property type="evidence" value="ECO:0007669"/>
    <property type="project" value="UniProtKB-UniRule"/>
</dbReference>
<protein>
    <recommendedName>
        <fullName evidence="9">DNA mismatch repair protein</fullName>
    </recommendedName>
</protein>
<dbReference type="AlphaFoldDB" id="A0A4Y7TPT4"/>
<feature type="region of interest" description="Disordered" evidence="10">
    <location>
        <begin position="1"/>
        <end position="71"/>
    </location>
</feature>
<dbReference type="InterPro" id="IPR017261">
    <property type="entry name" value="DNA_mismatch_repair_MutS/MSH"/>
</dbReference>
<dbReference type="Pfam" id="PF05188">
    <property type="entry name" value="MutS_II"/>
    <property type="match status" value="1"/>
</dbReference>
<evidence type="ECO:0000256" key="10">
    <source>
        <dbReference type="SAM" id="MobiDB-lite"/>
    </source>
</evidence>
<comment type="function">
    <text evidence="7">Component of the post-replicative DNA mismatch repair system (MMR). Heterodimerizes with MSH2 to form MutS beta, which binds to DNA mismatches thereby initiating DNA repair. MSH3 provides substrate-binding and substrate specificity to the complex. When bound, the MutS beta heterodimer bends the DNA helix and shields approximately 20 base pairs. Acts mainly to repair insertion-deletion loops (IDLs) from 2 to 13 nucleotides in size, but can also repair base-base and single insertion-deletion mismatches that occur during replication. After mismatch binding, forms a ternary complex with the MutL alpha heterodimer, which is thought to be responsible for directing the downstream MMR events, including strand discrimination, excision, and resynthesis. ATP binding and hydrolysis play a pivotal role in mismatch repair functions.</text>
</comment>
<keyword evidence="3 9" id="KW-0227">DNA damage</keyword>
<comment type="caution">
    <text evidence="12">The sequence shown here is derived from an EMBL/GenBank/DDBJ whole genome shotgun (WGS) entry which is preliminary data.</text>
</comment>
<dbReference type="InterPro" id="IPR036678">
    <property type="entry name" value="MutS_con_dom_sf"/>
</dbReference>
<feature type="region of interest" description="Disordered" evidence="10">
    <location>
        <begin position="118"/>
        <end position="183"/>
    </location>
</feature>
<dbReference type="EMBL" id="QPFP01000006">
    <property type="protein sequence ID" value="TEB36205.1"/>
    <property type="molecule type" value="Genomic_DNA"/>
</dbReference>
<keyword evidence="5 9" id="KW-0238">DNA-binding</keyword>
<dbReference type="PANTHER" id="PTHR11361:SF122">
    <property type="entry name" value="DNA MISMATCH REPAIR PROTEIN MSH3"/>
    <property type="match status" value="1"/>
</dbReference>
<proteinExistence type="inferred from homology"/>
<dbReference type="InterPro" id="IPR027417">
    <property type="entry name" value="P-loop_NTPase"/>
</dbReference>
<gene>
    <name evidence="12" type="ORF">FA13DRAFT_1810813</name>
</gene>